<dbReference type="GO" id="GO:0005975">
    <property type="term" value="P:carbohydrate metabolic process"/>
    <property type="evidence" value="ECO:0007669"/>
    <property type="project" value="InterPro"/>
</dbReference>
<name>A0A7X0VVS3_9BACL</name>
<dbReference type="PANTHER" id="PTHR34987:SF4">
    <property type="entry name" value="ALPHA-L-RHAMNOSIDASE C-TERMINAL DOMAIN-CONTAINING PROTEIN"/>
    <property type="match status" value="1"/>
</dbReference>
<dbReference type="Pfam" id="PF17390">
    <property type="entry name" value="Bac_rhamnosid_C"/>
    <property type="match status" value="1"/>
</dbReference>
<dbReference type="InterPro" id="IPR008979">
    <property type="entry name" value="Galactose-bd-like_sf"/>
</dbReference>
<dbReference type="EMBL" id="JACJVO010000013">
    <property type="protein sequence ID" value="MBB6731677.1"/>
    <property type="molecule type" value="Genomic_DNA"/>
</dbReference>
<feature type="domain" description="Alpha-L-rhamnosidase six-hairpin glycosidase" evidence="2">
    <location>
        <begin position="349"/>
        <end position="665"/>
    </location>
</feature>
<organism evidence="4 5">
    <name type="scientific">Cohnella zeiphila</name>
    <dbReference type="NCBI Taxonomy" id="2761120"/>
    <lineage>
        <taxon>Bacteria</taxon>
        <taxon>Bacillati</taxon>
        <taxon>Bacillota</taxon>
        <taxon>Bacilli</taxon>
        <taxon>Bacillales</taxon>
        <taxon>Paenibacillaceae</taxon>
        <taxon>Cohnella</taxon>
    </lineage>
</organism>
<comment type="caution">
    <text evidence="4">The sequence shown here is derived from an EMBL/GenBank/DDBJ whole genome shotgun (WGS) entry which is preliminary data.</text>
</comment>
<dbReference type="InterPro" id="IPR035398">
    <property type="entry name" value="Bac_rhamnosid_C"/>
</dbReference>
<dbReference type="Gene3D" id="2.60.420.10">
    <property type="entry name" value="Maltose phosphorylase, domain 3"/>
    <property type="match status" value="1"/>
</dbReference>
<dbReference type="Gene3D" id="1.50.10.10">
    <property type="match status" value="1"/>
</dbReference>
<evidence type="ECO:0000259" key="2">
    <source>
        <dbReference type="Pfam" id="PF17389"/>
    </source>
</evidence>
<gene>
    <name evidence="4" type="ORF">H7C18_12215</name>
</gene>
<dbReference type="Proteomes" id="UP000564644">
    <property type="component" value="Unassembled WGS sequence"/>
</dbReference>
<evidence type="ECO:0000313" key="4">
    <source>
        <dbReference type="EMBL" id="MBB6731677.1"/>
    </source>
</evidence>
<evidence type="ECO:0000259" key="1">
    <source>
        <dbReference type="Pfam" id="PF08531"/>
    </source>
</evidence>
<dbReference type="SUPFAM" id="SSF48208">
    <property type="entry name" value="Six-hairpin glycosidases"/>
    <property type="match status" value="1"/>
</dbReference>
<feature type="domain" description="Bacterial alpha-L-rhamnosidase N-terminal" evidence="1">
    <location>
        <begin position="38"/>
        <end position="190"/>
    </location>
</feature>
<dbReference type="PANTHER" id="PTHR34987">
    <property type="entry name" value="C, PUTATIVE (AFU_ORTHOLOGUE AFUA_3G02880)-RELATED"/>
    <property type="match status" value="1"/>
</dbReference>
<dbReference type="InterPro" id="IPR013737">
    <property type="entry name" value="Bac_rhamnosid_N"/>
</dbReference>
<proteinExistence type="predicted"/>
<reference evidence="4 5" key="1">
    <citation type="submission" date="2020-08" db="EMBL/GenBank/DDBJ databases">
        <title>Cohnella phylogeny.</title>
        <authorList>
            <person name="Dunlap C."/>
        </authorList>
    </citation>
    <scope>NUCLEOTIDE SEQUENCE [LARGE SCALE GENOMIC DNA]</scope>
    <source>
        <strain evidence="4 5">CBP 2801</strain>
    </source>
</reference>
<protein>
    <submittedName>
        <fullName evidence="4">Alpha-L-rhamnosidase N-terminal domain-containing protein</fullName>
    </submittedName>
</protein>
<dbReference type="SUPFAM" id="SSF49785">
    <property type="entry name" value="Galactose-binding domain-like"/>
    <property type="match status" value="1"/>
</dbReference>
<evidence type="ECO:0000313" key="5">
    <source>
        <dbReference type="Proteomes" id="UP000564644"/>
    </source>
</evidence>
<dbReference type="InterPro" id="IPR035396">
    <property type="entry name" value="Bac_rhamnosid6H"/>
</dbReference>
<dbReference type="RefSeq" id="WP_185129347.1">
    <property type="nucleotide sequence ID" value="NZ_JACJVO010000013.1"/>
</dbReference>
<sequence length="794" mass="87423">MNAAKWQAQWIWAAGTAEDNNVYAEARTTFEAEEPAGRAVLRISANQSYKLFLNGEEVGRGPAPADLAWMSYDTYEVAERLRAGTNVLAVVAHNFGREDIVTHQLQGPGGLICQLDLYAEAGGAGGEPLRTIASGPDWKCRRSPRWKPNVSRLHRWGGYREIVDAAREDGWEEAGYDDSAWPSAVAVAAAEDAGSPWPRLLPREIPFLRQTAVKPAAVVAAESYLGAVSSPEAMLSGDRPGEAELALTLDASVPGSIPQVVYDFGAERVGYPELEVFAEEGGVLQLFYGESLELSLMDTYLLRKGFNRLSPFGRRAFRFLKVAAMATPAPIAVRSLSVRSVHYPYAGDGTFRCSDEKLTRIWETGRYTTIVNSQNHFEDCPYREAALWVADSVVMAKVVYQTFGDPALVRKSLLQAARIQNEDGSIPGTGPQRNPFLLPDFCAHWLFGVWEYYAYSGDLAFLEEIWPYAVRVAEWFENQEDDAGLFARADREGWWCFIDWSDDIERKDRVAAISCFYYKFLTTAARIAETLREPERAADLRGKASKLRHSVRSLLRVPGTVVYADCLTASGLSASVTAQTNFAAAWSGIMDDAEVAAFVREGYLSGKLPPIRGAFFYHIVLETLFRHGWAGEAVKLIRDYWGAMLDRGATTWWETFDPSLPFPTTPSPYLGHTPTYLEDEIPVSLSHGWGASPTCLLTREVLGVNVSDAGIGDVSLQPSAVPGVEWAEGTVPTKLGDIRAEWRREKDGTAHFTAELPDGLSWTAPGLEGVTISEAAGLLRITGIVPARAREHAV</sequence>
<dbReference type="Pfam" id="PF17389">
    <property type="entry name" value="Bac_rhamnosid6H"/>
    <property type="match status" value="1"/>
</dbReference>
<feature type="domain" description="Alpha-L-rhamnosidase C-terminal" evidence="3">
    <location>
        <begin position="703"/>
        <end position="759"/>
    </location>
</feature>
<dbReference type="Pfam" id="PF08531">
    <property type="entry name" value="Bac_rhamnosid_N"/>
    <property type="match status" value="1"/>
</dbReference>
<dbReference type="InterPro" id="IPR008928">
    <property type="entry name" value="6-hairpin_glycosidase_sf"/>
</dbReference>
<accession>A0A7X0VVS3</accession>
<dbReference type="AlphaFoldDB" id="A0A7X0VVS3"/>
<keyword evidence="5" id="KW-1185">Reference proteome</keyword>
<dbReference type="Gene3D" id="2.60.120.260">
    <property type="entry name" value="Galactose-binding domain-like"/>
    <property type="match status" value="2"/>
</dbReference>
<evidence type="ECO:0000259" key="3">
    <source>
        <dbReference type="Pfam" id="PF17390"/>
    </source>
</evidence>
<dbReference type="InterPro" id="IPR012341">
    <property type="entry name" value="6hp_glycosidase-like_sf"/>
</dbReference>